<sequence length="156" mass="18448">MYPELQALIHESEHQYLQQSDLDKLTQEVSTLKQRLAVYRVLRDQEISIFQAIADKLLENLPQEKTRKIETCVRHWLLVTRYGAMAMLLNNPEFLEHRLLEWLTDIVQAHEYQVISENLHSLLIKKLENVLEDDGIKYIQPFLDQAQRHITEAVCI</sequence>
<dbReference type="Gene3D" id="1.10.490.20">
    <property type="entry name" value="Phycocyanins"/>
    <property type="match status" value="1"/>
</dbReference>
<reference evidence="4 5" key="1">
    <citation type="submission" date="2019-11" db="EMBL/GenBank/DDBJ databases">
        <title>Isolation of a new High Light Tolerant Cyanobacteria.</title>
        <authorList>
            <person name="Dobson Z."/>
            <person name="Vaughn N."/>
            <person name="Vaughn M."/>
            <person name="Fromme P."/>
            <person name="Mazor Y."/>
        </authorList>
    </citation>
    <scope>NUCLEOTIDE SEQUENCE [LARGE SCALE GENOMIC DNA]</scope>
    <source>
        <strain evidence="4 5">0216</strain>
    </source>
</reference>
<dbReference type="Pfam" id="PF00502">
    <property type="entry name" value="Phycobilisome"/>
    <property type="match status" value="1"/>
</dbReference>
<accession>A0A844GWV9</accession>
<dbReference type="InterPro" id="IPR009050">
    <property type="entry name" value="Globin-like_sf"/>
</dbReference>
<dbReference type="AlphaFoldDB" id="A0A844GWV9"/>
<evidence type="ECO:0000256" key="2">
    <source>
        <dbReference type="ARBA" id="ARBA00022991"/>
    </source>
</evidence>
<comment type="similarity">
    <text evidence="1">Belongs to the phycobiliprotein family.</text>
</comment>
<dbReference type="SUPFAM" id="SSF46458">
    <property type="entry name" value="Globin-like"/>
    <property type="match status" value="1"/>
</dbReference>
<comment type="caution">
    <text evidence="4">The sequence shown here is derived from an EMBL/GenBank/DDBJ whole genome shotgun (WGS) entry which is preliminary data.</text>
</comment>
<dbReference type="EMBL" id="WMIA01000006">
    <property type="protein sequence ID" value="MTF38675.1"/>
    <property type="molecule type" value="Genomic_DNA"/>
</dbReference>
<protein>
    <submittedName>
        <fullName evidence="4">Phycobilisome protein</fullName>
    </submittedName>
</protein>
<dbReference type="GO" id="GO:0015979">
    <property type="term" value="P:photosynthesis"/>
    <property type="evidence" value="ECO:0007669"/>
    <property type="project" value="InterPro"/>
</dbReference>
<evidence type="ECO:0000313" key="4">
    <source>
        <dbReference type="EMBL" id="MTF38675.1"/>
    </source>
</evidence>
<dbReference type="RefSeq" id="WP_015219815.1">
    <property type="nucleotide sequence ID" value="NZ_WMIA01000006.1"/>
</dbReference>
<organism evidence="4 5">
    <name type="scientific">Cyanobacterium aponinum 0216</name>
    <dbReference type="NCBI Taxonomy" id="2676140"/>
    <lineage>
        <taxon>Bacteria</taxon>
        <taxon>Bacillati</taxon>
        <taxon>Cyanobacteriota</taxon>
        <taxon>Cyanophyceae</taxon>
        <taxon>Oscillatoriophycideae</taxon>
        <taxon>Chroococcales</taxon>
        <taxon>Geminocystaceae</taxon>
        <taxon>Cyanobacterium</taxon>
    </lineage>
</organism>
<name>A0A844GWV9_9CHRO</name>
<evidence type="ECO:0000256" key="3">
    <source>
        <dbReference type="ARBA" id="ARBA00023307"/>
    </source>
</evidence>
<gene>
    <name evidence="4" type="ORF">GGC33_07020</name>
</gene>
<proteinExistence type="inferred from homology"/>
<keyword evidence="3" id="KW-0089">Bile pigment</keyword>
<keyword evidence="2" id="KW-0157">Chromophore</keyword>
<evidence type="ECO:0000256" key="1">
    <source>
        <dbReference type="ARBA" id="ARBA00008182"/>
    </source>
</evidence>
<dbReference type="InterPro" id="IPR038719">
    <property type="entry name" value="Phycobilisome_asu/bsu_sf"/>
</dbReference>
<dbReference type="Proteomes" id="UP000437131">
    <property type="component" value="Unassembled WGS sequence"/>
</dbReference>
<evidence type="ECO:0000313" key="5">
    <source>
        <dbReference type="Proteomes" id="UP000437131"/>
    </source>
</evidence>
<dbReference type="GO" id="GO:0030089">
    <property type="term" value="C:phycobilisome"/>
    <property type="evidence" value="ECO:0007669"/>
    <property type="project" value="InterPro"/>
</dbReference>
<dbReference type="InterPro" id="IPR012128">
    <property type="entry name" value="Phycobilisome_asu/bsu"/>
</dbReference>